<dbReference type="GO" id="GO:0005525">
    <property type="term" value="F:GTP binding"/>
    <property type="evidence" value="ECO:0007669"/>
    <property type="project" value="UniProtKB-KW"/>
</dbReference>
<accession>A0A1W9YTF2</accession>
<evidence type="ECO:0000313" key="4">
    <source>
        <dbReference type="EMBL" id="ORA03345.1"/>
    </source>
</evidence>
<dbReference type="Pfam" id="PF22042">
    <property type="entry name" value="EF-G_D2"/>
    <property type="match status" value="1"/>
</dbReference>
<feature type="non-terminal residue" evidence="4">
    <location>
        <position position="97"/>
    </location>
</feature>
<organism evidence="4 5">
    <name type="scientific">Mycobacterium arosiense ATCC BAA-1401 = DSM 45069</name>
    <dbReference type="NCBI Taxonomy" id="1265311"/>
    <lineage>
        <taxon>Bacteria</taxon>
        <taxon>Bacillati</taxon>
        <taxon>Actinomycetota</taxon>
        <taxon>Actinomycetes</taxon>
        <taxon>Mycobacteriales</taxon>
        <taxon>Mycobacteriaceae</taxon>
        <taxon>Mycobacterium</taxon>
        <taxon>Mycobacterium avium complex (MAC)</taxon>
    </lineage>
</organism>
<dbReference type="Gene3D" id="3.40.50.300">
    <property type="entry name" value="P-loop containing nucleotide triphosphate hydrolases"/>
    <property type="match status" value="1"/>
</dbReference>
<dbReference type="GO" id="GO:0016150">
    <property type="term" value="F:translation release factor activity, codon nonspecific"/>
    <property type="evidence" value="ECO:0007669"/>
    <property type="project" value="TreeGrafter"/>
</dbReference>
<gene>
    <name evidence="4" type="primary">prfC</name>
    <name evidence="4" type="ORF">BST14_28715</name>
</gene>
<keyword evidence="1" id="KW-0547">Nucleotide-binding</keyword>
<feature type="non-terminal residue" evidence="4">
    <location>
        <position position="1"/>
    </location>
</feature>
<name>A0A1W9YTF2_MYCAI</name>
<sequence>LTPLYWGAALRDFGVRDLIDALGAYAPSPRAQIADKRPVEAGEPKMTGFVFKIQANMDPKHRDRIAFMRICSGKYEKGMKMRHVRLGKDVKIADALT</sequence>
<dbReference type="GO" id="GO:0003924">
    <property type="term" value="F:GTPase activity"/>
    <property type="evidence" value="ECO:0007669"/>
    <property type="project" value="InterPro"/>
</dbReference>
<reference evidence="4 5" key="1">
    <citation type="submission" date="2016-12" db="EMBL/GenBank/DDBJ databases">
        <title>The new phylogeny of genus Mycobacterium.</title>
        <authorList>
            <person name="Tortoli E."/>
            <person name="Trovato A."/>
            <person name="Cirillo D.M."/>
        </authorList>
    </citation>
    <scope>NUCLEOTIDE SEQUENCE [LARGE SCALE GENOMIC DNA]</scope>
    <source>
        <strain evidence="4 5">DSM 45069</strain>
    </source>
</reference>
<dbReference type="EMBL" id="MVHG01000300">
    <property type="protein sequence ID" value="ORA03345.1"/>
    <property type="molecule type" value="Genomic_DNA"/>
</dbReference>
<evidence type="ECO:0000256" key="2">
    <source>
        <dbReference type="ARBA" id="ARBA00023134"/>
    </source>
</evidence>
<keyword evidence="5" id="KW-1185">Reference proteome</keyword>
<evidence type="ECO:0000313" key="5">
    <source>
        <dbReference type="Proteomes" id="UP000192707"/>
    </source>
</evidence>
<evidence type="ECO:0000256" key="1">
    <source>
        <dbReference type="ARBA" id="ARBA00022741"/>
    </source>
</evidence>
<comment type="caution">
    <text evidence="4">The sequence shown here is derived from an EMBL/GenBank/DDBJ whole genome shotgun (WGS) entry which is preliminary data.</text>
</comment>
<dbReference type="Proteomes" id="UP000192707">
    <property type="component" value="Unassembled WGS sequence"/>
</dbReference>
<dbReference type="SUPFAM" id="SSF50447">
    <property type="entry name" value="Translation proteins"/>
    <property type="match status" value="1"/>
</dbReference>
<dbReference type="PANTHER" id="PTHR43556:SF2">
    <property type="entry name" value="PEPTIDE CHAIN RELEASE FACTOR RF3"/>
    <property type="match status" value="1"/>
</dbReference>
<dbReference type="InterPro" id="IPR053905">
    <property type="entry name" value="EF-G-like_DII"/>
</dbReference>
<dbReference type="PANTHER" id="PTHR43556">
    <property type="entry name" value="PEPTIDE CHAIN RELEASE FACTOR RF3"/>
    <property type="match status" value="1"/>
</dbReference>
<feature type="domain" description="Elongation factor G-like" evidence="3">
    <location>
        <begin position="46"/>
        <end position="93"/>
    </location>
</feature>
<keyword evidence="2" id="KW-0342">GTP-binding</keyword>
<dbReference type="AlphaFoldDB" id="A0A1W9YTF2"/>
<proteinExistence type="predicted"/>
<dbReference type="InterPro" id="IPR009000">
    <property type="entry name" value="Transl_B-barrel_sf"/>
</dbReference>
<dbReference type="InterPro" id="IPR027417">
    <property type="entry name" value="P-loop_NTPase"/>
</dbReference>
<protein>
    <submittedName>
        <fullName evidence="4">Peptide chain release factor 3</fullName>
    </submittedName>
</protein>
<dbReference type="InterPro" id="IPR004548">
    <property type="entry name" value="PrfC"/>
</dbReference>
<dbReference type="GO" id="GO:0005829">
    <property type="term" value="C:cytosol"/>
    <property type="evidence" value="ECO:0007669"/>
    <property type="project" value="TreeGrafter"/>
</dbReference>
<evidence type="ECO:0000259" key="3">
    <source>
        <dbReference type="Pfam" id="PF22042"/>
    </source>
</evidence>